<evidence type="ECO:0000313" key="6">
    <source>
        <dbReference type="EMBL" id="CAI3987227.1"/>
    </source>
</evidence>
<dbReference type="GO" id="GO:0046872">
    <property type="term" value="F:metal ion binding"/>
    <property type="evidence" value="ECO:0007669"/>
    <property type="project" value="InterPro"/>
</dbReference>
<protein>
    <recommendedName>
        <fullName evidence="1">glutathione gamma-glutamylcysteinyltransferase</fullName>
        <ecNumber evidence="1">2.3.2.15</ecNumber>
    </recommendedName>
</protein>
<dbReference type="GO" id="GO:0010038">
    <property type="term" value="P:response to metal ion"/>
    <property type="evidence" value="ECO:0007669"/>
    <property type="project" value="InterPro"/>
</dbReference>
<dbReference type="SUPFAM" id="SSF54001">
    <property type="entry name" value="Cysteine proteinases"/>
    <property type="match status" value="1"/>
</dbReference>
<dbReference type="GO" id="GO:0016274">
    <property type="term" value="F:protein-arginine N-methyltransferase activity"/>
    <property type="evidence" value="ECO:0007669"/>
    <property type="project" value="InterPro"/>
</dbReference>
<reference evidence="6" key="1">
    <citation type="submission" date="2022-10" db="EMBL/GenBank/DDBJ databases">
        <authorList>
            <person name="Chen Y."/>
            <person name="Dougan E. K."/>
            <person name="Chan C."/>
            <person name="Rhodes N."/>
            <person name="Thang M."/>
        </authorList>
    </citation>
    <scope>NUCLEOTIDE SEQUENCE</scope>
</reference>
<keyword evidence="4" id="KW-1133">Transmembrane helix</keyword>
<dbReference type="PANTHER" id="PTHR11006:SF4">
    <property type="entry name" value="PROTEIN ARGININE N-METHYLTRANSFERASE 7"/>
    <property type="match status" value="1"/>
</dbReference>
<dbReference type="EMBL" id="CAMXCT020001147">
    <property type="protein sequence ID" value="CAL1140602.1"/>
    <property type="molecule type" value="Genomic_DNA"/>
</dbReference>
<proteinExistence type="predicted"/>
<evidence type="ECO:0000256" key="4">
    <source>
        <dbReference type="SAM" id="Phobius"/>
    </source>
</evidence>
<dbReference type="PANTHER" id="PTHR11006">
    <property type="entry name" value="PROTEIN ARGININE N-METHYLTRANSFERASE"/>
    <property type="match status" value="1"/>
</dbReference>
<dbReference type="InterPro" id="IPR025799">
    <property type="entry name" value="Arg_MeTrfase"/>
</dbReference>
<dbReference type="AlphaFoldDB" id="A0A9P1C801"/>
<dbReference type="InterPro" id="IPR007719">
    <property type="entry name" value="PCS_N"/>
</dbReference>
<dbReference type="GO" id="GO:0042054">
    <property type="term" value="F:histone methyltransferase activity"/>
    <property type="evidence" value="ECO:0007669"/>
    <property type="project" value="TreeGrafter"/>
</dbReference>
<dbReference type="PROSITE" id="PS51443">
    <property type="entry name" value="PCS"/>
    <property type="match status" value="1"/>
</dbReference>
<keyword evidence="2" id="KW-0104">Cadmium</keyword>
<feature type="domain" description="Peptidase C83" evidence="5">
    <location>
        <begin position="687"/>
        <end position="939"/>
    </location>
</feature>
<dbReference type="Gene3D" id="2.70.160.11">
    <property type="entry name" value="Hnrnp arginine n-methyltransferase1"/>
    <property type="match status" value="1"/>
</dbReference>
<sequence length="1003" mass="112074">MAQKRPLELDSDASDKEAVEMQQLLPDPKLCPKRLRGMKRSLVQKVNEDYFAMLRDQHRNDFYWHALANVRGRRVLDIGAGTGLLSLMAAHRGASVVSIEESADMLQLVRESAQHNGLEESIEAKEGYSTKLSFSEEEKAEVIVSETFGVLLLQEGCLGSLAHANQQLLRPTRPGGDSLRCVPWGGAQMLRLLSSTALRDATGGRLPEEMKHLARWRDTGRVNFSAPGGFCAPLQGNSLVTWLVTSWEVWADQEKTQKLTTHAEDTKDQPWGFARDAHWGQGFQFLDNRYVTAGEELRLTVRWTSDGSLCQFSLPQSKAQSQAISDAAAAVAVAQVEPFECLWFEDAAIPMLCDTAEVAAECDRQLCGDDRPANFVCDEFLKTCRSIVVQTLNDDYFAFLNHQGRLNFFRSALQSLAEKTSGRCLHVLDLGAGAGQLSLFALQALPNAKVLALEACSEFCGMAKETLNGAGYADAVQVQHALSCCVELSENDAVDVVLCEPYDIFLTGDSASGSLDYLIDARQRLAVANVEIIPSGGAQFVRLLMSSELGIRGFANSENSVSLQNLAPLVDSISLMSSRKKGFRWNSLPDLVLMSSRVQLFELNFHELQRKHIPRKRSVDVTCLHDGYVDAVVTSWEVWAGPDRKHRFATHAEETREEAWGFINDVVFGQGLQLLLEEGSQPRPFQVKAGEVLTLTAHISEDRDMCCSKHGSEAAKKNWEYYVDMMLMQLRKHELAFRLQQTGRVAALSDRQGQELVRRMTLEGQNAFERWCKVFEPQLYGGFCGPASALAALRFLGLEESWTQSRIYEEVVCPKQLFTKGLSFANGVIMLKTLSERFEVLERSSFDEVQIAEQLLKDLAAAFEQGEPICILVNYIRLGGGHWSPLAGWSNGHVLILDTNQQRLPPHWVLLDTLVESLCRYNRTTQRPRGSETQRHSETQRIAVTIQIYTVIVCYSAVILQLLWLILWLLHCSVFEMKFHITALVAAIALGRLSKPHVFDSFD</sequence>
<evidence type="ECO:0000259" key="5">
    <source>
        <dbReference type="PROSITE" id="PS51443"/>
    </source>
</evidence>
<dbReference type="EC" id="2.3.2.15" evidence="1"/>
<keyword evidence="8" id="KW-1185">Reference proteome</keyword>
<dbReference type="EMBL" id="CAMXCT030001147">
    <property type="protein sequence ID" value="CAL4774539.1"/>
    <property type="molecule type" value="Genomic_DNA"/>
</dbReference>
<feature type="transmembrane region" description="Helical" evidence="4">
    <location>
        <begin position="948"/>
        <end position="970"/>
    </location>
</feature>
<dbReference type="GO" id="GO:0046938">
    <property type="term" value="P:phytochelatin biosynthetic process"/>
    <property type="evidence" value="ECO:0007669"/>
    <property type="project" value="InterPro"/>
</dbReference>
<dbReference type="EMBL" id="CAMXCT010001147">
    <property type="protein sequence ID" value="CAI3987227.1"/>
    <property type="molecule type" value="Genomic_DNA"/>
</dbReference>
<evidence type="ECO:0000313" key="7">
    <source>
        <dbReference type="EMBL" id="CAL1140602.1"/>
    </source>
</evidence>
<evidence type="ECO:0000313" key="8">
    <source>
        <dbReference type="Proteomes" id="UP001152797"/>
    </source>
</evidence>
<dbReference type="OrthoDB" id="417298at2759"/>
<dbReference type="SUPFAM" id="SSF53335">
    <property type="entry name" value="S-adenosyl-L-methionine-dependent methyltransferases"/>
    <property type="match status" value="2"/>
</dbReference>
<evidence type="ECO:0000256" key="3">
    <source>
        <dbReference type="ARBA" id="ARBA00022691"/>
    </source>
</evidence>
<gene>
    <name evidence="6" type="ORF">C1SCF055_LOCUS14518</name>
</gene>
<dbReference type="InterPro" id="IPR041698">
    <property type="entry name" value="Methyltransf_25"/>
</dbReference>
<evidence type="ECO:0000256" key="2">
    <source>
        <dbReference type="ARBA" id="ARBA00022539"/>
    </source>
</evidence>
<keyword evidence="4" id="KW-0472">Membrane</keyword>
<dbReference type="InterPro" id="IPR038765">
    <property type="entry name" value="Papain-like_cys_pep_sf"/>
</dbReference>
<dbReference type="Proteomes" id="UP001152797">
    <property type="component" value="Unassembled WGS sequence"/>
</dbReference>
<reference evidence="7" key="2">
    <citation type="submission" date="2024-04" db="EMBL/GenBank/DDBJ databases">
        <authorList>
            <person name="Chen Y."/>
            <person name="Shah S."/>
            <person name="Dougan E. K."/>
            <person name="Thang M."/>
            <person name="Chan C."/>
        </authorList>
    </citation>
    <scope>NUCLEOTIDE SEQUENCE [LARGE SCALE GENOMIC DNA]</scope>
</reference>
<comment type="caution">
    <text evidence="6">The sequence shown here is derived from an EMBL/GenBank/DDBJ whole genome shotgun (WGS) entry which is preliminary data.</text>
</comment>
<keyword evidence="4" id="KW-0812">Transmembrane</keyword>
<dbReference type="Pfam" id="PF13649">
    <property type="entry name" value="Methyltransf_25"/>
    <property type="match status" value="1"/>
</dbReference>
<organism evidence="6">
    <name type="scientific">Cladocopium goreaui</name>
    <dbReference type="NCBI Taxonomy" id="2562237"/>
    <lineage>
        <taxon>Eukaryota</taxon>
        <taxon>Sar</taxon>
        <taxon>Alveolata</taxon>
        <taxon>Dinophyceae</taxon>
        <taxon>Suessiales</taxon>
        <taxon>Symbiodiniaceae</taxon>
        <taxon>Cladocopium</taxon>
    </lineage>
</organism>
<name>A0A9P1C801_9DINO</name>
<accession>A0A9P1C801</accession>
<dbReference type="Pfam" id="PF05023">
    <property type="entry name" value="Phytochelatin"/>
    <property type="match status" value="1"/>
</dbReference>
<dbReference type="CDD" id="cd02440">
    <property type="entry name" value="AdoMet_MTases"/>
    <property type="match status" value="2"/>
</dbReference>
<dbReference type="InterPro" id="IPR038156">
    <property type="entry name" value="PCS_N_sf"/>
</dbReference>
<keyword evidence="3" id="KW-0949">S-adenosyl-L-methionine</keyword>
<dbReference type="Gene3D" id="3.40.50.150">
    <property type="entry name" value="Vaccinia Virus protein VP39"/>
    <property type="match status" value="2"/>
</dbReference>
<dbReference type="InterPro" id="IPR029063">
    <property type="entry name" value="SAM-dependent_MTases_sf"/>
</dbReference>
<evidence type="ECO:0000256" key="1">
    <source>
        <dbReference type="ARBA" id="ARBA00012468"/>
    </source>
</evidence>
<dbReference type="GO" id="GO:0016756">
    <property type="term" value="F:glutathione gamma-glutamylcysteinyltransferase activity"/>
    <property type="evidence" value="ECO:0007669"/>
    <property type="project" value="UniProtKB-EC"/>
</dbReference>
<dbReference type="Gene3D" id="3.90.70.30">
    <property type="entry name" value="Phytochelatin synthase, N-terminal domain"/>
    <property type="match status" value="1"/>
</dbReference>